<reference evidence="5 6" key="1">
    <citation type="submission" date="2015-11" db="EMBL/GenBank/DDBJ databases">
        <title>Description and complete genome sequence of a novel strain predominating in hypersaline microbial mats and representing a new family of the Bacteriodetes phylum.</title>
        <authorList>
            <person name="Spring S."/>
            <person name="Bunk B."/>
            <person name="Sproer C."/>
            <person name="Klenk H.-P."/>
        </authorList>
    </citation>
    <scope>NUCLEOTIDE SEQUENCE [LARGE SCALE GENOMIC DNA]</scope>
    <source>
        <strain evidence="5 6">L21-Spi-D4</strain>
    </source>
</reference>
<dbReference type="Proteomes" id="UP000064893">
    <property type="component" value="Chromosome"/>
</dbReference>
<dbReference type="CDD" id="cd13635">
    <property type="entry name" value="PBP2_Ttha1568_Mqnd"/>
    <property type="match status" value="1"/>
</dbReference>
<dbReference type="AlphaFoldDB" id="A0A0S2I320"/>
<name>A0A0S2I320_9BACT</name>
<dbReference type="GO" id="GO:0009234">
    <property type="term" value="P:menaquinone biosynthetic process"/>
    <property type="evidence" value="ECO:0007669"/>
    <property type="project" value="UniProtKB-UniRule"/>
</dbReference>
<dbReference type="STRING" id="1307839.L21SP5_03127"/>
<comment type="catalytic activity">
    <reaction evidence="4">
        <text>cyclic dehypoxanthinylfutalosinate = 1,4-dihydroxy-6-naphthoate + dihydroxyacetone</text>
        <dbReference type="Rhea" id="RHEA:33087"/>
        <dbReference type="ChEBI" id="CHEBI:16016"/>
        <dbReference type="ChEBI" id="CHEBI:64254"/>
        <dbReference type="ChEBI" id="CHEBI:64270"/>
        <dbReference type="EC" id="4.1.99.29"/>
    </reaction>
</comment>
<keyword evidence="3 4" id="KW-0456">Lyase</keyword>
<feature type="active site" description="Proton acceptor" evidence="4">
    <location>
        <position position="148"/>
    </location>
</feature>
<dbReference type="PANTHER" id="PTHR37167">
    <property type="entry name" value="1,4-DIHYDROXY-6-NAPHTOATE SYNTHASE"/>
    <property type="match status" value="1"/>
</dbReference>
<dbReference type="InterPro" id="IPR003773">
    <property type="entry name" value="Menaquinone_biosynth"/>
</dbReference>
<dbReference type="InterPro" id="IPR030869">
    <property type="entry name" value="MqnD"/>
</dbReference>
<feature type="binding site" evidence="4">
    <location>
        <begin position="109"/>
        <end position="110"/>
    </location>
    <ligand>
        <name>substrate</name>
    </ligand>
</feature>
<proteinExistence type="inferred from homology"/>
<evidence type="ECO:0000256" key="3">
    <source>
        <dbReference type="ARBA" id="ARBA00023239"/>
    </source>
</evidence>
<keyword evidence="6" id="KW-1185">Reference proteome</keyword>
<dbReference type="RefSeq" id="WP_057954091.1">
    <property type="nucleotide sequence ID" value="NZ_CP013118.1"/>
</dbReference>
<accession>A0A0S2I320</accession>
<keyword evidence="2 4" id="KW-0474">Menaquinone biosynthesis</keyword>
<evidence type="ECO:0000313" key="5">
    <source>
        <dbReference type="EMBL" id="ALO16742.1"/>
    </source>
</evidence>
<comment type="pathway">
    <text evidence="1 4">Quinol/quinone metabolism; menaquinone biosynthesis.</text>
</comment>
<protein>
    <recommendedName>
        <fullName evidence="4">1,4-dihydroxy-6-naphtoate synthase</fullName>
        <ecNumber evidence="4">4.1.99.29</ecNumber>
    </recommendedName>
    <alternativeName>
        <fullName evidence="4">Menaquinone biosynthetic enzyme MqnD</fullName>
    </alternativeName>
</protein>
<dbReference type="Pfam" id="PF02621">
    <property type="entry name" value="VitK2_biosynth"/>
    <property type="match status" value="1"/>
</dbReference>
<gene>
    <name evidence="4" type="primary">mqnD</name>
    <name evidence="5" type="ORF">L21SP5_03127</name>
</gene>
<evidence type="ECO:0000256" key="1">
    <source>
        <dbReference type="ARBA" id="ARBA00004863"/>
    </source>
</evidence>
<dbReference type="EMBL" id="CP013118">
    <property type="protein sequence ID" value="ALO16742.1"/>
    <property type="molecule type" value="Genomic_DNA"/>
</dbReference>
<dbReference type="HAMAP" id="MF_00996">
    <property type="entry name" value="MqnD"/>
    <property type="match status" value="1"/>
</dbReference>
<evidence type="ECO:0000256" key="2">
    <source>
        <dbReference type="ARBA" id="ARBA00022428"/>
    </source>
</evidence>
<comment type="similarity">
    <text evidence="4">Belongs to the MqnA/MqnD family. MqnD subfamily.</text>
</comment>
<dbReference type="UniPathway" id="UPA00079"/>
<dbReference type="KEGG" id="blq:L21SP5_03127"/>
<dbReference type="SUPFAM" id="SSF53850">
    <property type="entry name" value="Periplasmic binding protein-like II"/>
    <property type="match status" value="1"/>
</dbReference>
<dbReference type="Gene3D" id="3.40.190.10">
    <property type="entry name" value="Periplasmic binding protein-like II"/>
    <property type="match status" value="2"/>
</dbReference>
<evidence type="ECO:0000313" key="6">
    <source>
        <dbReference type="Proteomes" id="UP000064893"/>
    </source>
</evidence>
<dbReference type="EC" id="4.1.99.29" evidence="4"/>
<sequence length="274" mass="30486">MTLNLAFSTCPNDTFMFDALVHKRIDAAGFNFNVKLADIEELNHQANQQINDITKISINAFASLTEHYQMLNSGAALGFGNGPLVISKHKIYPDELHDAIVAIPGEHTTANLLLNILFPKAQRKKTYLFSDIEEAVLSGEADAGLIIHETRFSYQKKGLLKVADLGEIWEKEINLPLPLGGIAVRRTLPRETKLKIQSLISTSVQFAFQNPAASKDYVKSHARDLDEDVMRKHITLYVNDYSANCGKDGEAAIQFLIKKAAEIKKHPITTPVFL</sequence>
<organism evidence="5 6">
    <name type="scientific">Salinivirga cyanobacteriivorans</name>
    <dbReference type="NCBI Taxonomy" id="1307839"/>
    <lineage>
        <taxon>Bacteria</taxon>
        <taxon>Pseudomonadati</taxon>
        <taxon>Bacteroidota</taxon>
        <taxon>Bacteroidia</taxon>
        <taxon>Bacteroidales</taxon>
        <taxon>Salinivirgaceae</taxon>
        <taxon>Salinivirga</taxon>
    </lineage>
</organism>
<dbReference type="OrthoDB" id="9809439at2"/>
<dbReference type="GO" id="GO:0016830">
    <property type="term" value="F:carbon-carbon lyase activity"/>
    <property type="evidence" value="ECO:0007669"/>
    <property type="project" value="UniProtKB-UniRule"/>
</dbReference>
<dbReference type="PANTHER" id="PTHR37167:SF1">
    <property type="entry name" value="1,4-DIHYDROXY-6-NAPHTOATE SYNTHASE"/>
    <property type="match status" value="1"/>
</dbReference>
<comment type="function">
    <text evidence="4">Catalyzes the conversion of cyclic dehypoxanthine futalosine (cyclic DHFL) into 1,4-dihydroxy-6-naphthoate, a step in the biosynthesis of menaquinone (MK, vitamin K2).</text>
</comment>
<evidence type="ECO:0000256" key="4">
    <source>
        <dbReference type="HAMAP-Rule" id="MF_00996"/>
    </source>
</evidence>
<feature type="binding site" evidence="4">
    <location>
        <begin position="55"/>
        <end position="57"/>
    </location>
    <ligand>
        <name>substrate</name>
    </ligand>
</feature>
<dbReference type="PATRIC" id="fig|1307839.3.peg.3284"/>